<dbReference type="InterPro" id="IPR007462">
    <property type="entry name" value="COV1-like"/>
</dbReference>
<gene>
    <name evidence="2" type="ORF">HNP55_000509</name>
</gene>
<keyword evidence="1" id="KW-1133">Transmembrane helix</keyword>
<feature type="transmembrane region" description="Helical" evidence="1">
    <location>
        <begin position="12"/>
        <end position="37"/>
    </location>
</feature>
<dbReference type="EMBL" id="JACHLP010000001">
    <property type="protein sequence ID" value="MBB4842014.1"/>
    <property type="molecule type" value="Genomic_DNA"/>
</dbReference>
<proteinExistence type="predicted"/>
<protein>
    <submittedName>
        <fullName evidence="2">Putative membrane protein</fullName>
    </submittedName>
</protein>
<evidence type="ECO:0000313" key="3">
    <source>
        <dbReference type="Proteomes" id="UP000562027"/>
    </source>
</evidence>
<dbReference type="RefSeq" id="WP_184295874.1">
    <property type="nucleotide sequence ID" value="NZ_JACHLP010000001.1"/>
</dbReference>
<reference evidence="2 3" key="1">
    <citation type="submission" date="2020-08" db="EMBL/GenBank/DDBJ databases">
        <title>Functional genomics of gut bacteria from endangered species of beetles.</title>
        <authorList>
            <person name="Carlos-Shanley C."/>
        </authorList>
    </citation>
    <scope>NUCLEOTIDE SEQUENCE [LARGE SCALE GENOMIC DNA]</scope>
    <source>
        <strain evidence="2 3">S00239</strain>
    </source>
</reference>
<feature type="transmembrane region" description="Helical" evidence="1">
    <location>
        <begin position="67"/>
        <end position="87"/>
    </location>
</feature>
<dbReference type="AlphaFoldDB" id="A0A840L0Q6"/>
<dbReference type="Proteomes" id="UP000562027">
    <property type="component" value="Unassembled WGS sequence"/>
</dbReference>
<accession>A0A840L0Q6</accession>
<organism evidence="2 3">
    <name type="scientific">Roseateles oligotrophus</name>
    <dbReference type="NCBI Taxonomy" id="1769250"/>
    <lineage>
        <taxon>Bacteria</taxon>
        <taxon>Pseudomonadati</taxon>
        <taxon>Pseudomonadota</taxon>
        <taxon>Betaproteobacteria</taxon>
        <taxon>Burkholderiales</taxon>
        <taxon>Sphaerotilaceae</taxon>
        <taxon>Roseateles</taxon>
    </lineage>
</organism>
<comment type="caution">
    <text evidence="2">The sequence shown here is derived from an EMBL/GenBank/DDBJ whole genome shotgun (WGS) entry which is preliminary data.</text>
</comment>
<dbReference type="PANTHER" id="PTHR31876:SF26">
    <property type="entry name" value="PROTEIN LIKE COV 2"/>
    <property type="match status" value="1"/>
</dbReference>
<dbReference type="PANTHER" id="PTHR31876">
    <property type="entry name" value="COV-LIKE PROTEIN 1"/>
    <property type="match status" value="1"/>
</dbReference>
<dbReference type="Pfam" id="PF04367">
    <property type="entry name" value="DUF502"/>
    <property type="match status" value="1"/>
</dbReference>
<name>A0A840L0Q6_9BURK</name>
<keyword evidence="1" id="KW-0812">Transmembrane</keyword>
<evidence type="ECO:0000313" key="2">
    <source>
        <dbReference type="EMBL" id="MBB4842014.1"/>
    </source>
</evidence>
<evidence type="ECO:0000256" key="1">
    <source>
        <dbReference type="SAM" id="Phobius"/>
    </source>
</evidence>
<keyword evidence="1" id="KW-0472">Membrane</keyword>
<keyword evidence="3" id="KW-1185">Reference proteome</keyword>
<sequence length="235" mass="24461">MKPFVKSTQAHLLRTLLTGALAVLPLLATLMLVGWVISLLARFLGPGSAVGAVLGSLGLRVTESEGLAYALGLGLALLLIYLLGLVVETQLQRRVKQALEGLINRIPVISTVYDLLSRMVELMAKRDAQGVGAMTPVWCHFGGPKPAGSEGGARVLGLLSTPEPVLLEGQPYLAVILPTAPVPVGGGLLYLPQRWVTPADVGVDGLSSLYLSLGVTSAEVLGKKAATVPQAHPPA</sequence>